<dbReference type="Proteomes" id="UP001139031">
    <property type="component" value="Unassembled WGS sequence"/>
</dbReference>
<reference evidence="1" key="1">
    <citation type="submission" date="2021-08" db="EMBL/GenBank/DDBJ databases">
        <authorList>
            <person name="Stevens D.C."/>
        </authorList>
    </citation>
    <scope>NUCLEOTIDE SEQUENCE</scope>
    <source>
        <strain evidence="1">DSM 53165</strain>
    </source>
</reference>
<name>A0ABS7U5K5_9BACT</name>
<proteinExistence type="predicted"/>
<accession>A0ABS7U5K5</accession>
<sequence>MVGPSPRRVSPVRLAGLTLAACAWLPGCEDSGSCAALSEPDLLVTAYIDHNGERARTELEVMRVGDDAGLSLPLCKGASIAVDGVAATRVRKPSGSYVYKVDAADDAVDGTDVEHELRLRDDDVDVTYLVKAEAPAFAITAPKAGEKLARGAAWDVAWEPARPGSTIIARIDDAIDGKACLAASIVLELPDEGTAQVAPDQLKAGLVRPENCDATLRLSRVAITPLEAKSGASRIHADSRARIATWRELEFISSDS</sequence>
<organism evidence="1 2">
    <name type="scientific">Nannocystis pusilla</name>
    <dbReference type="NCBI Taxonomy" id="889268"/>
    <lineage>
        <taxon>Bacteria</taxon>
        <taxon>Pseudomonadati</taxon>
        <taxon>Myxococcota</taxon>
        <taxon>Polyangia</taxon>
        <taxon>Nannocystales</taxon>
        <taxon>Nannocystaceae</taxon>
        <taxon>Nannocystis</taxon>
    </lineage>
</organism>
<dbReference type="EMBL" id="JAIRAU010000057">
    <property type="protein sequence ID" value="MBZ5715546.1"/>
    <property type="molecule type" value="Genomic_DNA"/>
</dbReference>
<evidence type="ECO:0008006" key="3">
    <source>
        <dbReference type="Google" id="ProtNLM"/>
    </source>
</evidence>
<protein>
    <recommendedName>
        <fullName evidence="3">Lipoprotein</fullName>
    </recommendedName>
</protein>
<evidence type="ECO:0000313" key="1">
    <source>
        <dbReference type="EMBL" id="MBZ5715546.1"/>
    </source>
</evidence>
<evidence type="ECO:0000313" key="2">
    <source>
        <dbReference type="Proteomes" id="UP001139031"/>
    </source>
</evidence>
<gene>
    <name evidence="1" type="ORF">K7C98_40475</name>
</gene>
<keyword evidence="2" id="KW-1185">Reference proteome</keyword>
<comment type="caution">
    <text evidence="1">The sequence shown here is derived from an EMBL/GenBank/DDBJ whole genome shotgun (WGS) entry which is preliminary data.</text>
</comment>